<dbReference type="STRING" id="1792845.BC343_00330"/>
<dbReference type="SUPFAM" id="SSF53474">
    <property type="entry name" value="alpha/beta-Hydrolases"/>
    <property type="match status" value="1"/>
</dbReference>
<dbReference type="GO" id="GO:0043041">
    <property type="term" value="P:amino acid activation for nonribosomal peptide biosynthetic process"/>
    <property type="evidence" value="ECO:0007669"/>
    <property type="project" value="TreeGrafter"/>
</dbReference>
<evidence type="ECO:0000313" key="5">
    <source>
        <dbReference type="EMBL" id="OOQ61561.1"/>
    </source>
</evidence>
<evidence type="ECO:0000256" key="2">
    <source>
        <dbReference type="ARBA" id="ARBA00022450"/>
    </source>
</evidence>
<evidence type="ECO:0000256" key="1">
    <source>
        <dbReference type="ARBA" id="ARBA00001957"/>
    </source>
</evidence>
<dbReference type="SUPFAM" id="SSF56801">
    <property type="entry name" value="Acetyl-CoA synthetase-like"/>
    <property type="match status" value="1"/>
</dbReference>
<dbReference type="RefSeq" id="WP_078345728.1">
    <property type="nucleotide sequence ID" value="NZ_MBTF01000001.1"/>
</dbReference>
<accession>A0A1S9PKT6</accession>
<dbReference type="InterPro" id="IPR000873">
    <property type="entry name" value="AMP-dep_synth/lig_dom"/>
</dbReference>
<dbReference type="Gene3D" id="2.30.38.10">
    <property type="entry name" value="Luciferase, Domain 3"/>
    <property type="match status" value="1"/>
</dbReference>
<dbReference type="GO" id="GO:0044550">
    <property type="term" value="P:secondary metabolite biosynthetic process"/>
    <property type="evidence" value="ECO:0007669"/>
    <property type="project" value="TreeGrafter"/>
</dbReference>
<dbReference type="InterPro" id="IPR029058">
    <property type="entry name" value="AB_hydrolase_fold"/>
</dbReference>
<dbReference type="InterPro" id="IPR001031">
    <property type="entry name" value="Thioesterase"/>
</dbReference>
<organism evidence="5 6">
    <name type="scientific">Mucilaginibacter pedocola</name>
    <dbReference type="NCBI Taxonomy" id="1792845"/>
    <lineage>
        <taxon>Bacteria</taxon>
        <taxon>Pseudomonadati</taxon>
        <taxon>Bacteroidota</taxon>
        <taxon>Sphingobacteriia</taxon>
        <taxon>Sphingobacteriales</taxon>
        <taxon>Sphingobacteriaceae</taxon>
        <taxon>Mucilaginibacter</taxon>
    </lineage>
</organism>
<dbReference type="CDD" id="cd12116">
    <property type="entry name" value="A_NRPS_Ta1_like"/>
    <property type="match status" value="1"/>
</dbReference>
<dbReference type="NCBIfam" id="TIGR01733">
    <property type="entry name" value="AA-adenyl-dom"/>
    <property type="match status" value="1"/>
</dbReference>
<feature type="domain" description="Carrier" evidence="4">
    <location>
        <begin position="987"/>
        <end position="1062"/>
    </location>
</feature>
<dbReference type="Proteomes" id="UP000189739">
    <property type="component" value="Unassembled WGS sequence"/>
</dbReference>
<keyword evidence="2" id="KW-0596">Phosphopantetheine</keyword>
<dbReference type="InterPro" id="IPR025110">
    <property type="entry name" value="AMP-bd_C"/>
</dbReference>
<dbReference type="SUPFAM" id="SSF47336">
    <property type="entry name" value="ACP-like"/>
    <property type="match status" value="1"/>
</dbReference>
<dbReference type="Gene3D" id="1.10.1200.10">
    <property type="entry name" value="ACP-like"/>
    <property type="match status" value="1"/>
</dbReference>
<dbReference type="Pfam" id="PF00975">
    <property type="entry name" value="Thioesterase"/>
    <property type="match status" value="1"/>
</dbReference>
<dbReference type="Gene3D" id="3.30.559.10">
    <property type="entry name" value="Chloramphenicol acetyltransferase-like domain"/>
    <property type="match status" value="1"/>
</dbReference>
<proteinExistence type="predicted"/>
<evidence type="ECO:0000259" key="4">
    <source>
        <dbReference type="PROSITE" id="PS50075"/>
    </source>
</evidence>
<dbReference type="FunFam" id="2.30.38.10:FF:000001">
    <property type="entry name" value="Non-ribosomal peptide synthetase PvdI"/>
    <property type="match status" value="1"/>
</dbReference>
<dbReference type="PROSITE" id="PS00455">
    <property type="entry name" value="AMP_BINDING"/>
    <property type="match status" value="1"/>
</dbReference>
<dbReference type="Pfam" id="PF13193">
    <property type="entry name" value="AMP-binding_C"/>
    <property type="match status" value="1"/>
</dbReference>
<dbReference type="InterPro" id="IPR010071">
    <property type="entry name" value="AA_adenyl_dom"/>
</dbReference>
<keyword evidence="6" id="KW-1185">Reference proteome</keyword>
<dbReference type="Gene3D" id="3.30.300.30">
    <property type="match status" value="1"/>
</dbReference>
<dbReference type="InterPro" id="IPR023213">
    <property type="entry name" value="CAT-like_dom_sf"/>
</dbReference>
<dbReference type="Gene3D" id="3.40.50.1820">
    <property type="entry name" value="alpha/beta hydrolase"/>
    <property type="match status" value="1"/>
</dbReference>
<dbReference type="InterPro" id="IPR001242">
    <property type="entry name" value="Condensation_dom"/>
</dbReference>
<dbReference type="GO" id="GO:0031177">
    <property type="term" value="F:phosphopantetheine binding"/>
    <property type="evidence" value="ECO:0007669"/>
    <property type="project" value="TreeGrafter"/>
</dbReference>
<comment type="cofactor">
    <cofactor evidence="1">
        <name>pantetheine 4'-phosphate</name>
        <dbReference type="ChEBI" id="CHEBI:47942"/>
    </cofactor>
</comment>
<dbReference type="SUPFAM" id="SSF52777">
    <property type="entry name" value="CoA-dependent acyltransferases"/>
    <property type="match status" value="2"/>
</dbReference>
<dbReference type="Pfam" id="PF00550">
    <property type="entry name" value="PP-binding"/>
    <property type="match status" value="1"/>
</dbReference>
<dbReference type="GO" id="GO:0005737">
    <property type="term" value="C:cytoplasm"/>
    <property type="evidence" value="ECO:0007669"/>
    <property type="project" value="TreeGrafter"/>
</dbReference>
<dbReference type="PANTHER" id="PTHR45527">
    <property type="entry name" value="NONRIBOSOMAL PEPTIDE SYNTHETASE"/>
    <property type="match status" value="1"/>
</dbReference>
<dbReference type="FunFam" id="3.40.50.12780:FF:000012">
    <property type="entry name" value="Non-ribosomal peptide synthetase"/>
    <property type="match status" value="1"/>
</dbReference>
<dbReference type="Gene3D" id="3.40.50.980">
    <property type="match status" value="2"/>
</dbReference>
<dbReference type="OrthoDB" id="4317020at2"/>
<dbReference type="CDD" id="cd19531">
    <property type="entry name" value="LCL_NRPS-like"/>
    <property type="match status" value="1"/>
</dbReference>
<name>A0A1S9PKT6_9SPHI</name>
<evidence type="ECO:0000256" key="3">
    <source>
        <dbReference type="ARBA" id="ARBA00022553"/>
    </source>
</evidence>
<dbReference type="GO" id="GO:0003824">
    <property type="term" value="F:catalytic activity"/>
    <property type="evidence" value="ECO:0007669"/>
    <property type="project" value="InterPro"/>
</dbReference>
<dbReference type="Gene3D" id="3.30.559.30">
    <property type="entry name" value="Nonribosomal peptide synthetase, condensation domain"/>
    <property type="match status" value="1"/>
</dbReference>
<reference evidence="5 6" key="1">
    <citation type="submission" date="2016-07" db="EMBL/GenBank/DDBJ databases">
        <title>Genomic analysis of zinc-resistant bacterium Mucilaginibacter pedocola TBZ30.</title>
        <authorList>
            <person name="Huang J."/>
            <person name="Tang J."/>
        </authorList>
    </citation>
    <scope>NUCLEOTIDE SEQUENCE [LARGE SCALE GENOMIC DNA]</scope>
    <source>
        <strain evidence="5 6">TBZ30</strain>
    </source>
</reference>
<dbReference type="PROSITE" id="PS50075">
    <property type="entry name" value="CARRIER"/>
    <property type="match status" value="1"/>
</dbReference>
<dbReference type="InterPro" id="IPR009081">
    <property type="entry name" value="PP-bd_ACP"/>
</dbReference>
<dbReference type="Pfam" id="PF00501">
    <property type="entry name" value="AMP-binding"/>
    <property type="match status" value="1"/>
</dbReference>
<dbReference type="PANTHER" id="PTHR45527:SF1">
    <property type="entry name" value="FATTY ACID SYNTHASE"/>
    <property type="match status" value="1"/>
</dbReference>
<dbReference type="EMBL" id="MBTF01000001">
    <property type="protein sequence ID" value="OOQ61561.1"/>
    <property type="molecule type" value="Genomic_DNA"/>
</dbReference>
<dbReference type="InterPro" id="IPR036736">
    <property type="entry name" value="ACP-like_sf"/>
</dbReference>
<dbReference type="FunFam" id="1.10.1200.10:FF:000005">
    <property type="entry name" value="Nonribosomal peptide synthetase 1"/>
    <property type="match status" value="1"/>
</dbReference>
<dbReference type="InterPro" id="IPR045851">
    <property type="entry name" value="AMP-bd_C_sf"/>
</dbReference>
<evidence type="ECO:0000313" key="6">
    <source>
        <dbReference type="Proteomes" id="UP000189739"/>
    </source>
</evidence>
<comment type="caution">
    <text evidence="5">The sequence shown here is derived from an EMBL/GenBank/DDBJ whole genome shotgun (WGS) entry which is preliminary data.</text>
</comment>
<dbReference type="InterPro" id="IPR020845">
    <property type="entry name" value="AMP-binding_CS"/>
</dbReference>
<dbReference type="FunFam" id="3.40.50.980:FF:000001">
    <property type="entry name" value="Non-ribosomal peptide synthetase"/>
    <property type="match status" value="1"/>
</dbReference>
<dbReference type="Pfam" id="PF00668">
    <property type="entry name" value="Condensation"/>
    <property type="match status" value="1"/>
</dbReference>
<gene>
    <name evidence="5" type="ORF">BC343_00330</name>
</gene>
<sequence length="1348" mass="151985">MNYEANPVEFDPFAGPQIALMGPATEPQIEIWTSCLIGGGDASCAYNDAGSILLTGPFNKDAMFKALQALSDRHESLRTVFTDDGQHFLVLDNPKLVIEYHDISYQTEAQNKLFIENYTRQNAITPLDLVNGPLFKPSIIKLADQVHYLTFIAHHIICDGWSIGVMMQEMSKLYTAFAKGEWPSLPSAARYSDYAAEQTAFAETAESREIEQYWLNQFKGSSHLLNVPTDNPRPAMRTYKSKRLDFTLDELLVKEVKQTARKAGASFVTMLMAAFEVYLQQITGHEEIILGLPAAGQSATGNYGLVGHCVNLLALRSYPKGEQSFIAYLKERNPQVMDAYDHQLYTFGSLLKKLNIPRDASRLPLVPVVFNIDIGMDEGISFHGLKHEYITTGREYENFEIFLNITDHKNALVLEWSYNTQIFEAATIKRMMDEYTHLLRQIVRSPEKPIGKLPQMRAEELMTLLNEWNDTSVPYPKEKPLHQIISEIASRSPNAVALKFQNEIYSYRQLNERANQLAAVLVEGGVQVGDKIAVSLDRAAELVVSLLAVMKAGGVYVPLDPIFPINRINYMLADSEAVKLITSRKYSGMYESDAEELLLHEIWTTLDSKPKTDPKVAVSGQDLLYILYTSGSTGQPKGVQIAHHNCVNFLYSMQKQPGMTPADKLLAVTTISFDIAGLELFLPLITGSQIILVDAATAKDGVALLDIIRREKITVMQATPYTWRILLEAGWDLEKIKVICGGEALPLDLATRILERASSLWNVYGPTETTIWSTIKQITPNDEFISIGKPIDNTYIYILDKFQNPLAPGAAGEIYIGGEGVAKGYHDQPILTYEKFVEDPFVNEPGAMMYRTGDLGKYLPDGNLMYISRIDAQVKIRGYRIETGEIEFHMGKDPDLKQVVVIARPDSNGVDKLVAYVVFKEEYKGNDFNQCMNYWRSELRGAVPDYMIPDNFIRVDEMPLTPNGKVDKKALAAIGVIPAEIHDLYIEPRTDVEKLVADIWKEYLNVEKVGVYDNFFELGGHSLIAVKVMARIEKETGKRLPLAILFENSTVEKLSLVLGMDGRSITWDSLVPVKPKGNKMPIYIVHGAGLNVLLFNTLANHMDPDQPVYGMQAKGLNGIDEPLNRMEDIAAHYVASIRAQNPNGPYALAGFSFGGIIAWEMAKQMEALNLEVRMLAMFDTYAYRTPYYDPWLINKVKRGMYLGRRLWYSMTFQEGFAKTVEHRAKAVSRIAQRLIWKLKFGNQEEQPTGFFGYSHKIDQMNDVAQRHYKIEPYPICVELFRAEVRSFYLDDYEYLGWKPFALKGVTIHKIPGEHNTIFKSPNDKEFARILQACLDKASAKKSDKEEAK</sequence>
<keyword evidence="3" id="KW-0597">Phosphoprotein</keyword>
<protein>
    <recommendedName>
        <fullName evidence="4">Carrier domain-containing protein</fullName>
    </recommendedName>
</protein>